<feature type="transmembrane region" description="Helical" evidence="1">
    <location>
        <begin position="46"/>
        <end position="69"/>
    </location>
</feature>
<dbReference type="RefSeq" id="WP_377279761.1">
    <property type="nucleotide sequence ID" value="NZ_JBHSGL010000014.1"/>
</dbReference>
<dbReference type="EMBL" id="JBHSGL010000014">
    <property type="protein sequence ID" value="MFC4714027.1"/>
    <property type="molecule type" value="Genomic_DNA"/>
</dbReference>
<sequence>MVDFYDQKKIVLVTFGVILLISAIFIPAAVFYPAKVISITPNAEVVGTSGLSLILGGGGIVLLAIALFIPAMMEQPLKAWLLSGIVAIIGFGAIAFSLGDYYYITRDGFTYNPPLAFESSTYTWDEFERVEEKVGSASGTNSIESVTYHFRDGEQVEFSSGRIFEMHGSVTNRVEAAGGEFNRIQEQ</sequence>
<reference evidence="3" key="1">
    <citation type="journal article" date="2019" name="Int. J. Syst. Evol. Microbiol.">
        <title>The Global Catalogue of Microorganisms (GCM) 10K type strain sequencing project: providing services to taxonomists for standard genome sequencing and annotation.</title>
        <authorList>
            <consortium name="The Broad Institute Genomics Platform"/>
            <consortium name="The Broad Institute Genome Sequencing Center for Infectious Disease"/>
            <person name="Wu L."/>
            <person name="Ma J."/>
        </authorList>
    </citation>
    <scope>NUCLEOTIDE SEQUENCE [LARGE SCALE GENOMIC DNA]</scope>
    <source>
        <strain evidence="3">CGMCC 1.12151</strain>
    </source>
</reference>
<keyword evidence="3" id="KW-1185">Reference proteome</keyword>
<gene>
    <name evidence="2" type="ORF">ACFO5U_14260</name>
</gene>
<evidence type="ECO:0000256" key="1">
    <source>
        <dbReference type="SAM" id="Phobius"/>
    </source>
</evidence>
<dbReference type="Proteomes" id="UP001595932">
    <property type="component" value="Unassembled WGS sequence"/>
</dbReference>
<feature type="transmembrane region" description="Helical" evidence="1">
    <location>
        <begin position="81"/>
        <end position="104"/>
    </location>
</feature>
<proteinExistence type="predicted"/>
<keyword evidence="1" id="KW-0472">Membrane</keyword>
<evidence type="ECO:0000313" key="3">
    <source>
        <dbReference type="Proteomes" id="UP001595932"/>
    </source>
</evidence>
<keyword evidence="1" id="KW-0812">Transmembrane</keyword>
<organism evidence="2 3">
    <name type="scientific">Planococcus dechangensis</name>
    <dbReference type="NCBI Taxonomy" id="1176255"/>
    <lineage>
        <taxon>Bacteria</taxon>
        <taxon>Bacillati</taxon>
        <taxon>Bacillota</taxon>
        <taxon>Bacilli</taxon>
        <taxon>Bacillales</taxon>
        <taxon>Caryophanaceae</taxon>
        <taxon>Planococcus</taxon>
    </lineage>
</organism>
<keyword evidence="1" id="KW-1133">Transmembrane helix</keyword>
<evidence type="ECO:0000313" key="2">
    <source>
        <dbReference type="EMBL" id="MFC4714027.1"/>
    </source>
</evidence>
<feature type="transmembrane region" description="Helical" evidence="1">
    <location>
        <begin position="12"/>
        <end position="34"/>
    </location>
</feature>
<comment type="caution">
    <text evidence="2">The sequence shown here is derived from an EMBL/GenBank/DDBJ whole genome shotgun (WGS) entry which is preliminary data.</text>
</comment>
<accession>A0ABV9MDY3</accession>
<name>A0ABV9MDY3_9BACL</name>
<protein>
    <submittedName>
        <fullName evidence="2">Uncharacterized protein</fullName>
    </submittedName>
</protein>